<dbReference type="EMBL" id="JARBHB010000002">
    <property type="protein sequence ID" value="KAJ8894589.1"/>
    <property type="molecule type" value="Genomic_DNA"/>
</dbReference>
<organism evidence="1 2">
    <name type="scientific">Dryococelus australis</name>
    <dbReference type="NCBI Taxonomy" id="614101"/>
    <lineage>
        <taxon>Eukaryota</taxon>
        <taxon>Metazoa</taxon>
        <taxon>Ecdysozoa</taxon>
        <taxon>Arthropoda</taxon>
        <taxon>Hexapoda</taxon>
        <taxon>Insecta</taxon>
        <taxon>Pterygota</taxon>
        <taxon>Neoptera</taxon>
        <taxon>Polyneoptera</taxon>
        <taxon>Phasmatodea</taxon>
        <taxon>Verophasmatodea</taxon>
        <taxon>Anareolatae</taxon>
        <taxon>Phasmatidae</taxon>
        <taxon>Eurycanthinae</taxon>
        <taxon>Dryococelus</taxon>
    </lineage>
</organism>
<reference evidence="1 2" key="1">
    <citation type="submission" date="2023-02" db="EMBL/GenBank/DDBJ databases">
        <title>LHISI_Scaffold_Assembly.</title>
        <authorList>
            <person name="Stuart O.P."/>
            <person name="Cleave R."/>
            <person name="Magrath M.J.L."/>
            <person name="Mikheyev A.S."/>
        </authorList>
    </citation>
    <scope>NUCLEOTIDE SEQUENCE [LARGE SCALE GENOMIC DNA]</scope>
    <source>
        <strain evidence="1">Daus_M_001</strain>
        <tissue evidence="1">Leg muscle</tissue>
    </source>
</reference>
<keyword evidence="2" id="KW-1185">Reference proteome</keyword>
<accession>A0ABQ9ID42</accession>
<sequence>MLYTIRKLSAMSITLTLMCRSSYLHVVHFPPFDLEGCCSLGLDHFQTYNAIPKIDEDNCKLYLVESGIVSHEVSHQVGSYEIYDIARYIEDCLSPLPNIELELHWNPNTLKSDIRFNEDIDFTKPDTTEPMLGCTSMKLVKHMCHRSFQYDTNNINGRPINMLHEFSPMVLPGYKLVMAPQSIIYVSVFVKRAQKVFVTVIDQREELVNILNKEITLHLHLRRWV</sequence>
<evidence type="ECO:0000313" key="1">
    <source>
        <dbReference type="EMBL" id="KAJ8894589.1"/>
    </source>
</evidence>
<dbReference type="Proteomes" id="UP001159363">
    <property type="component" value="Chromosome 2"/>
</dbReference>
<name>A0ABQ9ID42_9NEOP</name>
<proteinExistence type="predicted"/>
<gene>
    <name evidence="1" type="ORF">PR048_007253</name>
</gene>
<evidence type="ECO:0000313" key="2">
    <source>
        <dbReference type="Proteomes" id="UP001159363"/>
    </source>
</evidence>
<protein>
    <submittedName>
        <fullName evidence="1">Uncharacterized protein</fullName>
    </submittedName>
</protein>
<comment type="caution">
    <text evidence="1">The sequence shown here is derived from an EMBL/GenBank/DDBJ whole genome shotgun (WGS) entry which is preliminary data.</text>
</comment>